<sequence>MKTYLAKEWKFCALFVLVTAPLAFLAPYKSYVIQWLIDAKSASEIPYLLALGGGIFLSVFLLEWVGRNLFSRINTSVARTMREELLNGVLSRDLGAFKEDTAGSYVSQLTNDITAIQNEFLTPLYNIVLYGGMLVFALFFLYRIHPLMFLIAIAMAVFPAVIPHIFARRLKKSRTAAPSVRRRTCTRRTVLQYCQSPITFLTAPHRPQLSYSRRMCMGI</sequence>
<reference evidence="7" key="1">
    <citation type="submission" date="2020-10" db="EMBL/GenBank/DDBJ databases">
        <authorList>
            <person name="Gilroy R."/>
        </authorList>
    </citation>
    <scope>NUCLEOTIDE SEQUENCE</scope>
    <source>
        <strain evidence="7">ChiSxjej1B13-7958</strain>
    </source>
</reference>
<dbReference type="EMBL" id="DVGZ01000017">
    <property type="protein sequence ID" value="HIR46340.1"/>
    <property type="molecule type" value="Genomic_DNA"/>
</dbReference>
<dbReference type="InterPro" id="IPR011527">
    <property type="entry name" value="ABC1_TM_dom"/>
</dbReference>
<dbReference type="PANTHER" id="PTHR43394:SF1">
    <property type="entry name" value="ATP-BINDING CASSETTE SUB-FAMILY B MEMBER 10, MITOCHONDRIAL"/>
    <property type="match status" value="1"/>
</dbReference>
<dbReference type="GO" id="GO:0015421">
    <property type="term" value="F:ABC-type oligopeptide transporter activity"/>
    <property type="evidence" value="ECO:0007669"/>
    <property type="project" value="TreeGrafter"/>
</dbReference>
<dbReference type="GO" id="GO:0005886">
    <property type="term" value="C:plasma membrane"/>
    <property type="evidence" value="ECO:0007669"/>
    <property type="project" value="UniProtKB-SubCell"/>
</dbReference>
<dbReference type="Pfam" id="PF00664">
    <property type="entry name" value="ABC_membrane"/>
    <property type="match status" value="1"/>
</dbReference>
<keyword evidence="7" id="KW-0067">ATP-binding</keyword>
<dbReference type="InterPro" id="IPR036640">
    <property type="entry name" value="ABC1_TM_sf"/>
</dbReference>
<evidence type="ECO:0000256" key="2">
    <source>
        <dbReference type="ARBA" id="ARBA00022692"/>
    </source>
</evidence>
<evidence type="ECO:0000256" key="4">
    <source>
        <dbReference type="ARBA" id="ARBA00023136"/>
    </source>
</evidence>
<keyword evidence="2 5" id="KW-0812">Transmembrane</keyword>
<evidence type="ECO:0000313" key="8">
    <source>
        <dbReference type="Proteomes" id="UP000824242"/>
    </source>
</evidence>
<feature type="domain" description="ABC transmembrane type-1" evidence="6">
    <location>
        <begin position="30"/>
        <end position="172"/>
    </location>
</feature>
<evidence type="ECO:0000256" key="1">
    <source>
        <dbReference type="ARBA" id="ARBA00004651"/>
    </source>
</evidence>
<dbReference type="InterPro" id="IPR039421">
    <property type="entry name" value="Type_1_exporter"/>
</dbReference>
<keyword evidence="7" id="KW-0547">Nucleotide-binding</keyword>
<feature type="transmembrane region" description="Helical" evidence="5">
    <location>
        <begin position="45"/>
        <end position="65"/>
    </location>
</feature>
<organism evidence="7 8">
    <name type="scientific">Candidatus Caccousia avicola</name>
    <dbReference type="NCBI Taxonomy" id="2840721"/>
    <lineage>
        <taxon>Bacteria</taxon>
        <taxon>Bacillati</taxon>
        <taxon>Bacillota</taxon>
        <taxon>Clostridia</taxon>
        <taxon>Eubacteriales</taxon>
        <taxon>Oscillospiraceae</taxon>
        <taxon>Oscillospiraceae incertae sedis</taxon>
        <taxon>Candidatus Caccousia</taxon>
    </lineage>
</organism>
<dbReference type="Gene3D" id="1.20.1560.10">
    <property type="entry name" value="ABC transporter type 1, transmembrane domain"/>
    <property type="match status" value="1"/>
</dbReference>
<name>A0A9D1ALN9_9FIRM</name>
<proteinExistence type="predicted"/>
<evidence type="ECO:0000256" key="3">
    <source>
        <dbReference type="ARBA" id="ARBA00022989"/>
    </source>
</evidence>
<reference evidence="7" key="2">
    <citation type="journal article" date="2021" name="PeerJ">
        <title>Extensive microbial diversity within the chicken gut microbiome revealed by metagenomics and culture.</title>
        <authorList>
            <person name="Gilroy R."/>
            <person name="Ravi A."/>
            <person name="Getino M."/>
            <person name="Pursley I."/>
            <person name="Horton D.L."/>
            <person name="Alikhan N.F."/>
            <person name="Baker D."/>
            <person name="Gharbi K."/>
            <person name="Hall N."/>
            <person name="Watson M."/>
            <person name="Adriaenssens E.M."/>
            <person name="Foster-Nyarko E."/>
            <person name="Jarju S."/>
            <person name="Secka A."/>
            <person name="Antonio M."/>
            <person name="Oren A."/>
            <person name="Chaudhuri R.R."/>
            <person name="La Ragione R."/>
            <person name="Hildebrand F."/>
            <person name="Pallen M.J."/>
        </authorList>
    </citation>
    <scope>NUCLEOTIDE SEQUENCE</scope>
    <source>
        <strain evidence="7">ChiSxjej1B13-7958</strain>
    </source>
</reference>
<evidence type="ECO:0000313" key="7">
    <source>
        <dbReference type="EMBL" id="HIR46340.1"/>
    </source>
</evidence>
<comment type="subcellular location">
    <subcellularLocation>
        <location evidence="1">Cell membrane</location>
        <topology evidence="1">Multi-pass membrane protein</topology>
    </subcellularLocation>
</comment>
<dbReference type="PANTHER" id="PTHR43394">
    <property type="entry name" value="ATP-DEPENDENT PERMEASE MDL1, MITOCHONDRIAL"/>
    <property type="match status" value="1"/>
</dbReference>
<keyword evidence="4 5" id="KW-0472">Membrane</keyword>
<accession>A0A9D1ALN9</accession>
<keyword evidence="3 5" id="KW-1133">Transmembrane helix</keyword>
<evidence type="ECO:0000256" key="5">
    <source>
        <dbReference type="SAM" id="Phobius"/>
    </source>
</evidence>
<dbReference type="AlphaFoldDB" id="A0A9D1ALN9"/>
<comment type="caution">
    <text evidence="7">The sequence shown here is derived from an EMBL/GenBank/DDBJ whole genome shotgun (WGS) entry which is preliminary data.</text>
</comment>
<evidence type="ECO:0000259" key="6">
    <source>
        <dbReference type="PROSITE" id="PS50929"/>
    </source>
</evidence>
<dbReference type="SUPFAM" id="SSF90123">
    <property type="entry name" value="ABC transporter transmembrane region"/>
    <property type="match status" value="1"/>
</dbReference>
<dbReference type="Proteomes" id="UP000824242">
    <property type="component" value="Unassembled WGS sequence"/>
</dbReference>
<feature type="transmembrane region" description="Helical" evidence="5">
    <location>
        <begin position="148"/>
        <end position="167"/>
    </location>
</feature>
<feature type="transmembrane region" description="Helical" evidence="5">
    <location>
        <begin position="124"/>
        <end position="142"/>
    </location>
</feature>
<dbReference type="PROSITE" id="PS50929">
    <property type="entry name" value="ABC_TM1F"/>
    <property type="match status" value="1"/>
</dbReference>
<dbReference type="GO" id="GO:0005524">
    <property type="term" value="F:ATP binding"/>
    <property type="evidence" value="ECO:0007669"/>
    <property type="project" value="UniProtKB-KW"/>
</dbReference>
<gene>
    <name evidence="7" type="ORF">IAB89_01585</name>
</gene>
<protein>
    <submittedName>
        <fullName evidence="7">ABC transporter ATP-binding protein</fullName>
    </submittedName>
</protein>